<reference evidence="1 2" key="1">
    <citation type="journal article" date="2012" name="ISME J.">
        <title>Nitrification expanded: discovery, physiology and genomics of a nitrite-oxidizing bacterium from the phylum Chloroflexi.</title>
        <authorList>
            <person name="Sorokin D.Y."/>
            <person name="Lucker S."/>
            <person name="Vejmelkova D."/>
            <person name="Kostrikina N.A."/>
            <person name="Kleerebezem R."/>
            <person name="Rijpstra W.I."/>
            <person name="Damste J.S."/>
            <person name="Le Paslier D."/>
            <person name="Muyzer G."/>
            <person name="Wagner M."/>
            <person name="van Loosdrecht M.C."/>
            <person name="Daims H."/>
        </authorList>
    </citation>
    <scope>NUCLEOTIDE SEQUENCE [LARGE SCALE GENOMIC DNA]</scope>
    <source>
        <strain evidence="2">none</strain>
    </source>
</reference>
<organism evidence="1 2">
    <name type="scientific">Nitrolancea hollandica Lb</name>
    <dbReference type="NCBI Taxonomy" id="1129897"/>
    <lineage>
        <taxon>Bacteria</taxon>
        <taxon>Pseudomonadati</taxon>
        <taxon>Thermomicrobiota</taxon>
        <taxon>Thermomicrobia</taxon>
        <taxon>Sphaerobacterales</taxon>
        <taxon>Sphaerobacterineae</taxon>
        <taxon>Sphaerobacteraceae</taxon>
        <taxon>Nitrolancea</taxon>
    </lineage>
</organism>
<evidence type="ECO:0000313" key="1">
    <source>
        <dbReference type="EMBL" id="CCF84547.1"/>
    </source>
</evidence>
<keyword evidence="2" id="KW-1185">Reference proteome</keyword>
<protein>
    <submittedName>
        <fullName evidence="1">Uncharacterized protein</fullName>
    </submittedName>
</protein>
<comment type="caution">
    <text evidence="1">The sequence shown here is derived from an EMBL/GenBank/DDBJ whole genome shotgun (WGS) entry which is preliminary data.</text>
</comment>
<accession>I4EIN5</accession>
<proteinExistence type="predicted"/>
<dbReference type="EMBL" id="CAGS01000288">
    <property type="protein sequence ID" value="CCF84547.1"/>
    <property type="molecule type" value="Genomic_DNA"/>
</dbReference>
<evidence type="ECO:0000313" key="2">
    <source>
        <dbReference type="Proteomes" id="UP000004221"/>
    </source>
</evidence>
<sequence length="62" mass="7130">MLKFLTGHHECSFPNSMMVFEFRNRRVYTLSSLTSSLSDNTLSLVLQFSSVQWVLRKSSATI</sequence>
<dbReference type="Proteomes" id="UP000004221">
    <property type="component" value="Unassembled WGS sequence"/>
</dbReference>
<dbReference type="AlphaFoldDB" id="I4EIN5"/>
<name>I4EIN5_9BACT</name>
<gene>
    <name evidence="1" type="ORF">NITHO_3580003</name>
</gene>